<reference evidence="2 3" key="1">
    <citation type="journal article" date="2021" name="Sci. Rep.">
        <title>Genome sequencing of the multicellular alga Astrephomene provides insights into convergent evolution of germ-soma differentiation.</title>
        <authorList>
            <person name="Yamashita S."/>
            <person name="Yamamoto K."/>
            <person name="Matsuzaki R."/>
            <person name="Suzuki S."/>
            <person name="Yamaguchi H."/>
            <person name="Hirooka S."/>
            <person name="Minakuchi Y."/>
            <person name="Miyagishima S."/>
            <person name="Kawachi M."/>
            <person name="Toyoda A."/>
            <person name="Nozaki H."/>
        </authorList>
    </citation>
    <scope>NUCLEOTIDE SEQUENCE [LARGE SCALE GENOMIC DNA]</scope>
    <source>
        <strain evidence="2 3">NIES-4017</strain>
    </source>
</reference>
<feature type="region of interest" description="Disordered" evidence="1">
    <location>
        <begin position="462"/>
        <end position="525"/>
    </location>
</feature>
<dbReference type="AlphaFoldDB" id="A0AAD3E3Y5"/>
<gene>
    <name evidence="2" type="ORF">Agub_g14602</name>
</gene>
<accession>A0AAD3E3Y5</accession>
<feature type="compositionally biased region" description="Gly residues" evidence="1">
    <location>
        <begin position="260"/>
        <end position="273"/>
    </location>
</feature>
<comment type="caution">
    <text evidence="2">The sequence shown here is derived from an EMBL/GenBank/DDBJ whole genome shotgun (WGS) entry which is preliminary data.</text>
</comment>
<evidence type="ECO:0000256" key="1">
    <source>
        <dbReference type="SAM" id="MobiDB-lite"/>
    </source>
</evidence>
<dbReference type="Proteomes" id="UP001054857">
    <property type="component" value="Unassembled WGS sequence"/>
</dbReference>
<organism evidence="2 3">
    <name type="scientific">Astrephomene gubernaculifera</name>
    <dbReference type="NCBI Taxonomy" id="47775"/>
    <lineage>
        <taxon>Eukaryota</taxon>
        <taxon>Viridiplantae</taxon>
        <taxon>Chlorophyta</taxon>
        <taxon>core chlorophytes</taxon>
        <taxon>Chlorophyceae</taxon>
        <taxon>CS clade</taxon>
        <taxon>Chlamydomonadales</taxon>
        <taxon>Astrephomenaceae</taxon>
        <taxon>Astrephomene</taxon>
    </lineage>
</organism>
<feature type="compositionally biased region" description="Low complexity" evidence="1">
    <location>
        <begin position="285"/>
        <end position="298"/>
    </location>
</feature>
<feature type="compositionally biased region" description="Polar residues" evidence="1">
    <location>
        <begin position="731"/>
        <end position="745"/>
    </location>
</feature>
<keyword evidence="3" id="KW-1185">Reference proteome</keyword>
<name>A0AAD3E3Y5_9CHLO</name>
<protein>
    <submittedName>
        <fullName evidence="2">Uncharacterized protein</fullName>
    </submittedName>
</protein>
<evidence type="ECO:0000313" key="3">
    <source>
        <dbReference type="Proteomes" id="UP001054857"/>
    </source>
</evidence>
<feature type="region of interest" description="Disordered" evidence="1">
    <location>
        <begin position="237"/>
        <end position="317"/>
    </location>
</feature>
<dbReference type="EMBL" id="BMAR01000058">
    <property type="protein sequence ID" value="GFR52092.1"/>
    <property type="molecule type" value="Genomic_DNA"/>
</dbReference>
<evidence type="ECO:0000313" key="2">
    <source>
        <dbReference type="EMBL" id="GFR52092.1"/>
    </source>
</evidence>
<sequence>MCPTWRSWEVSAPQISTYNNILTHGLQALWLAHVLTGRVQLPSPADMVADIRAQQRWRRKVMPPQRTRGAVMMLYGIQYHDQLLLDMGQKPHRKGANLLGECFGAYSAEDYAPVVKQLGEALVAAQRAQEQLNRAASGSVSRPGAVLSQAAQHMAARAASAPGTEAAAAAASNAPAVAAVPSERSSPGAANAAAYHSRRAAAARAFGMDDMAAVTTDLSDATTTTTSAFTWLEALHRSDGGASPEPGSGLVGGPARPCAGPGGWRGGSGGGGSWQMMPSGAPTWTPSASASVSGTVTTGREDRTTPSMGGMRWSASSPRSSILGGIYHSGTTLRSDPRTSAGTTASVVAAAALRQQPSIGAASAADVDVASNATGAAAEACSSSATLPGYGKTSWDSNSARLMHARGSAGEAHAGASGPRFRPVSGAFWAKGVGRRKQGPSPDQPSLAEELEAGMVEHPQLHEGASGGEEMAAGDRLPSETSPSPEVTIEVEPRAHSVQSPQGALDLFPSQSASREASLSSKPGHPLLQPMGLGCRVGLSPAGAEMQCSPRAAEPLPSGCNVEEGYRKGTRSSGEGEGGQRPTIQTSASNTHMDNGEGSSALVYAGESIVGQLGGCACELPLLLVSPRNAHADTGLVSTSTQAPCSRAHSCPIGACSSGVWTAPPDSGSSRHGCSSRQGNDAAGPMRVGAGSDGGAPSADFAKAGAAAQEEPQGHLSSSRGAVHDGATEAASLSPQAPSNSQTASGAAPAATRFRGEGRPLLPPTVSMPAPVIPASVAASGTPFRPRIGSPRRASLLSAASAAHAEFLRGAGSSGGIHAAAPVSSTTAGVSPASGSESAASSPGASLSLWCVPPQHQPLAGDLARRLARVRLSYCEMSPQGSAAGASGGTSAGGDAGAGAGAGYAAAAVAASGGSAGSLRLKPMRVTGVLAEAAAWPSLK</sequence>
<feature type="compositionally biased region" description="Polar residues" evidence="1">
    <location>
        <begin position="667"/>
        <end position="679"/>
    </location>
</feature>
<feature type="region of interest" description="Disordered" evidence="1">
    <location>
        <begin position="549"/>
        <end position="595"/>
    </location>
</feature>
<feature type="compositionally biased region" description="Polar residues" evidence="1">
    <location>
        <begin position="582"/>
        <end position="593"/>
    </location>
</feature>
<proteinExistence type="predicted"/>
<feature type="compositionally biased region" description="Low complexity" evidence="1">
    <location>
        <begin position="510"/>
        <end position="521"/>
    </location>
</feature>
<feature type="region of interest" description="Disordered" evidence="1">
    <location>
        <begin position="662"/>
        <end position="767"/>
    </location>
</feature>